<dbReference type="SUPFAM" id="SSF56784">
    <property type="entry name" value="HAD-like"/>
    <property type="match status" value="1"/>
</dbReference>
<dbReference type="NCBIfam" id="TIGR01549">
    <property type="entry name" value="HAD-SF-IA-v1"/>
    <property type="match status" value="1"/>
</dbReference>
<keyword evidence="1" id="KW-0378">Hydrolase</keyword>
<evidence type="ECO:0000313" key="2">
    <source>
        <dbReference type="Proteomes" id="UP001596528"/>
    </source>
</evidence>
<dbReference type="PANTHER" id="PTHR43434">
    <property type="entry name" value="PHOSPHOGLYCOLATE PHOSPHATASE"/>
    <property type="match status" value="1"/>
</dbReference>
<dbReference type="InterPro" id="IPR006439">
    <property type="entry name" value="HAD-SF_hydro_IA"/>
</dbReference>
<dbReference type="EC" id="3.6.1.1" evidence="1"/>
<dbReference type="InterPro" id="IPR041492">
    <property type="entry name" value="HAD_2"/>
</dbReference>
<name>A0ABW2V5S6_9BACL</name>
<accession>A0ABW2V5S6</accession>
<dbReference type="Proteomes" id="UP001596528">
    <property type="component" value="Unassembled WGS sequence"/>
</dbReference>
<proteinExistence type="predicted"/>
<dbReference type="SFLD" id="SFLDG01135">
    <property type="entry name" value="C1.5.6:_HAD__Beta-PGM__Phospha"/>
    <property type="match status" value="1"/>
</dbReference>
<organism evidence="1 2">
    <name type="scientific">Paenibacillus thermoaerophilus</name>
    <dbReference type="NCBI Taxonomy" id="1215385"/>
    <lineage>
        <taxon>Bacteria</taxon>
        <taxon>Bacillati</taxon>
        <taxon>Bacillota</taxon>
        <taxon>Bacilli</taxon>
        <taxon>Bacillales</taxon>
        <taxon>Paenibacillaceae</taxon>
        <taxon>Paenibacillus</taxon>
    </lineage>
</organism>
<gene>
    <name evidence="1" type="primary">ppaX</name>
    <name evidence="1" type="ORF">ACFQWB_16375</name>
</gene>
<dbReference type="SFLD" id="SFLDG01129">
    <property type="entry name" value="C1.5:_HAD__Beta-PGM__Phosphata"/>
    <property type="match status" value="1"/>
</dbReference>
<sequence length="219" mass="24365">MDAVLFDLDGTILDTNELIIETFLHILKDRTSKPLTREFISANMGLALKDQLRFFTGREDVDDLVPIYREYNIRRHNDLVTAFPHVLEVLAQLKEHGCRIGVVTNKARVTTEMGLRHTGIDAYVDEVLTVDDVRNPKPDPEMIVRMMDKLGTAPERTLMVGDSHYDILAAHRAGVRAVGVAWSLKGTGVLKEHGADWIIEDIRELPKIAGIVSGAGGSL</sequence>
<dbReference type="PANTHER" id="PTHR43434:SF26">
    <property type="entry name" value="PYROPHOSPHATASE PPAX"/>
    <property type="match status" value="1"/>
</dbReference>
<dbReference type="InterPro" id="IPR023198">
    <property type="entry name" value="PGP-like_dom2"/>
</dbReference>
<reference evidence="2" key="1">
    <citation type="journal article" date="2019" name="Int. J. Syst. Evol. Microbiol.">
        <title>The Global Catalogue of Microorganisms (GCM) 10K type strain sequencing project: providing services to taxonomists for standard genome sequencing and annotation.</title>
        <authorList>
            <consortium name="The Broad Institute Genomics Platform"/>
            <consortium name="The Broad Institute Genome Sequencing Center for Infectious Disease"/>
            <person name="Wu L."/>
            <person name="Ma J."/>
        </authorList>
    </citation>
    <scope>NUCLEOTIDE SEQUENCE [LARGE SCALE GENOMIC DNA]</scope>
    <source>
        <strain evidence="2">JCM 18657</strain>
    </source>
</reference>
<dbReference type="InterPro" id="IPR050155">
    <property type="entry name" value="HAD-like_hydrolase_sf"/>
</dbReference>
<keyword evidence="2" id="KW-1185">Reference proteome</keyword>
<comment type="caution">
    <text evidence="1">The sequence shown here is derived from an EMBL/GenBank/DDBJ whole genome shotgun (WGS) entry which is preliminary data.</text>
</comment>
<dbReference type="InterPro" id="IPR023214">
    <property type="entry name" value="HAD_sf"/>
</dbReference>
<dbReference type="InterPro" id="IPR006549">
    <property type="entry name" value="HAD-SF_hydro_IIIA"/>
</dbReference>
<dbReference type="Gene3D" id="3.40.50.1000">
    <property type="entry name" value="HAD superfamily/HAD-like"/>
    <property type="match status" value="1"/>
</dbReference>
<dbReference type="NCBIfam" id="TIGR01509">
    <property type="entry name" value="HAD-SF-IA-v3"/>
    <property type="match status" value="1"/>
</dbReference>
<dbReference type="PRINTS" id="PR00413">
    <property type="entry name" value="HADHALOGNASE"/>
</dbReference>
<dbReference type="GO" id="GO:0004427">
    <property type="term" value="F:inorganic diphosphate phosphatase activity"/>
    <property type="evidence" value="ECO:0007669"/>
    <property type="project" value="UniProtKB-EC"/>
</dbReference>
<dbReference type="Pfam" id="PF13419">
    <property type="entry name" value="HAD_2"/>
    <property type="match status" value="1"/>
</dbReference>
<dbReference type="EMBL" id="JBHTGQ010000044">
    <property type="protein sequence ID" value="MFC7751497.1"/>
    <property type="molecule type" value="Genomic_DNA"/>
</dbReference>
<evidence type="ECO:0000313" key="1">
    <source>
        <dbReference type="EMBL" id="MFC7751497.1"/>
    </source>
</evidence>
<dbReference type="SFLD" id="SFLDS00003">
    <property type="entry name" value="Haloacid_Dehalogenase"/>
    <property type="match status" value="1"/>
</dbReference>
<dbReference type="RefSeq" id="WP_138790446.1">
    <property type="nucleotide sequence ID" value="NZ_JBHTGQ010000044.1"/>
</dbReference>
<dbReference type="NCBIfam" id="TIGR01662">
    <property type="entry name" value="HAD-SF-IIIA"/>
    <property type="match status" value="1"/>
</dbReference>
<dbReference type="NCBIfam" id="NF009804">
    <property type="entry name" value="PRK13288.1"/>
    <property type="match status" value="1"/>
</dbReference>
<dbReference type="InterPro" id="IPR036412">
    <property type="entry name" value="HAD-like_sf"/>
</dbReference>
<protein>
    <submittedName>
        <fullName evidence="1">Pyrophosphatase PpaX</fullName>
        <ecNumber evidence="1">3.6.1.1</ecNumber>
    </submittedName>
</protein>
<dbReference type="Gene3D" id="1.10.150.240">
    <property type="entry name" value="Putative phosphatase, domain 2"/>
    <property type="match status" value="1"/>
</dbReference>